<dbReference type="RefSeq" id="WP_354390235.1">
    <property type="nucleotide sequence ID" value="NZ_CAKMTQ010000006.1"/>
</dbReference>
<dbReference type="AlphaFoldDB" id="A0AAU9Q1J3"/>
<dbReference type="Gene3D" id="3.40.630.30">
    <property type="match status" value="1"/>
</dbReference>
<sequence>MWTVREVNKGDFEAINQLNTEQLMGSGVLNPSYQALYFTKETPCDLSQARMLNIFYTPNMFSQQVDNHETLFCLIETENKRVLGYLNVHLCQQEGNHVYVYGMVVSNLYFYVERFYVSRRYNRPEIGRKLFEYFEMWRAEILQAQKH</sequence>
<proteinExistence type="predicted"/>
<evidence type="ECO:0000313" key="1">
    <source>
        <dbReference type="EMBL" id="CAH1523269.1"/>
    </source>
</evidence>
<dbReference type="Proteomes" id="UP001295420">
    <property type="component" value="Unassembled WGS sequence"/>
</dbReference>
<organism evidence="1 2">
    <name type="scientific">Vibrio owensii</name>
    <dbReference type="NCBI Taxonomy" id="696485"/>
    <lineage>
        <taxon>Bacteria</taxon>
        <taxon>Pseudomonadati</taxon>
        <taxon>Pseudomonadota</taxon>
        <taxon>Gammaproteobacteria</taxon>
        <taxon>Vibrionales</taxon>
        <taxon>Vibrionaceae</taxon>
        <taxon>Vibrio</taxon>
    </lineage>
</organism>
<dbReference type="EMBL" id="CAKMTQ010000006">
    <property type="protein sequence ID" value="CAH1523269.1"/>
    <property type="molecule type" value="Genomic_DNA"/>
</dbReference>
<evidence type="ECO:0008006" key="3">
    <source>
        <dbReference type="Google" id="ProtNLM"/>
    </source>
</evidence>
<comment type="caution">
    <text evidence="1">The sequence shown here is derived from an EMBL/GenBank/DDBJ whole genome shotgun (WGS) entry which is preliminary data.</text>
</comment>
<dbReference type="SUPFAM" id="SSF55729">
    <property type="entry name" value="Acyl-CoA N-acyltransferases (Nat)"/>
    <property type="match status" value="1"/>
</dbReference>
<protein>
    <recommendedName>
        <fullName evidence="3">GNAT family N-acetyltransferase</fullName>
    </recommendedName>
</protein>
<name>A0AAU9Q1J3_9VIBR</name>
<evidence type="ECO:0000313" key="2">
    <source>
        <dbReference type="Proteomes" id="UP001295420"/>
    </source>
</evidence>
<reference evidence="1" key="1">
    <citation type="submission" date="2022-01" db="EMBL/GenBank/DDBJ databases">
        <authorList>
            <person name="Lagorce A."/>
        </authorList>
    </citation>
    <scope>NUCLEOTIDE SEQUENCE</scope>
    <source>
        <strain evidence="1">Th15_F1_D04</strain>
    </source>
</reference>
<accession>A0AAU9Q1J3</accession>
<dbReference type="InterPro" id="IPR016181">
    <property type="entry name" value="Acyl_CoA_acyltransferase"/>
</dbReference>
<gene>
    <name evidence="1" type="ORF">THF1D04_140034</name>
</gene>